<protein>
    <submittedName>
        <fullName evidence="3">PAP2 superfamily protein</fullName>
    </submittedName>
</protein>
<dbReference type="AlphaFoldDB" id="A0A0W0WGW5"/>
<proteinExistence type="predicted"/>
<feature type="transmembrane region" description="Helical" evidence="1">
    <location>
        <begin position="172"/>
        <end position="189"/>
    </location>
</feature>
<keyword evidence="1" id="KW-0812">Transmembrane</keyword>
<dbReference type="SUPFAM" id="SSF48317">
    <property type="entry name" value="Acid phosphatase/Vanadium-dependent haloperoxidase"/>
    <property type="match status" value="1"/>
</dbReference>
<keyword evidence="1" id="KW-0472">Membrane</keyword>
<evidence type="ECO:0000256" key="1">
    <source>
        <dbReference type="SAM" id="Phobius"/>
    </source>
</evidence>
<reference evidence="3 4" key="1">
    <citation type="submission" date="2015-11" db="EMBL/GenBank/DDBJ databases">
        <title>Genomic analysis of 38 Legionella species identifies large and diverse effector repertoires.</title>
        <authorList>
            <person name="Burstein D."/>
            <person name="Amaro F."/>
            <person name="Zusman T."/>
            <person name="Lifshitz Z."/>
            <person name="Cohen O."/>
            <person name="Gilbert J.A."/>
            <person name="Pupko T."/>
            <person name="Shuman H.A."/>
            <person name="Segal G."/>
        </authorList>
    </citation>
    <scope>NUCLEOTIDE SEQUENCE [LARGE SCALE GENOMIC DNA]</scope>
    <source>
        <strain evidence="3 4">PX-1-G2-E2</strain>
    </source>
</reference>
<dbReference type="Pfam" id="PF01569">
    <property type="entry name" value="PAP2"/>
    <property type="match status" value="1"/>
</dbReference>
<dbReference type="Gene3D" id="1.20.144.10">
    <property type="entry name" value="Phosphatidic acid phosphatase type 2/haloperoxidase"/>
    <property type="match status" value="1"/>
</dbReference>
<sequence length="261" mass="30089">MQDQIAQFFLLFSDNIVIIPLLILGFIWLDRATFYHAVCLILLSILVNVALKVTFQIPLSPSLGKKGYAFPSGHMQLVTVLYTWLAFKIENLGFRVVAVALLMGIGLSLIHFDYHNYYDVLAGVFFALLLLISYYFSSLKWPKNVPWFILLIASLLMLYIHWRTDEILSHPWMAYYALWGLIIAEQIANRKAVAMVRSHKLLATLLCFVAILGVHTFFRYVITFNQPVPLYQLQWLLIGFIIPWANFGVAGWMKIKQKRAL</sequence>
<accession>A0A0W0WGW5</accession>
<dbReference type="OrthoDB" id="5652648at2"/>
<name>A0A0W0WGW5_9GAMM</name>
<dbReference type="EMBL" id="LNYL01000004">
    <property type="protein sequence ID" value="KTD31575.1"/>
    <property type="molecule type" value="Genomic_DNA"/>
</dbReference>
<feature type="transmembrane region" description="Helical" evidence="1">
    <location>
        <begin position="6"/>
        <end position="27"/>
    </location>
</feature>
<keyword evidence="1" id="KW-1133">Transmembrane helix</keyword>
<dbReference type="PATRIC" id="fig|466.6.peg.170"/>
<evidence type="ECO:0000313" key="3">
    <source>
        <dbReference type="EMBL" id="KTD31575.1"/>
    </source>
</evidence>
<dbReference type="InterPro" id="IPR000326">
    <property type="entry name" value="PAP2/HPO"/>
</dbReference>
<dbReference type="Proteomes" id="UP000054908">
    <property type="component" value="Unassembled WGS sequence"/>
</dbReference>
<evidence type="ECO:0000313" key="4">
    <source>
        <dbReference type="Proteomes" id="UP000054908"/>
    </source>
</evidence>
<feature type="domain" description="Phosphatidic acid phosphatase type 2/haloperoxidase" evidence="2">
    <location>
        <begin position="61"/>
        <end position="135"/>
    </location>
</feature>
<keyword evidence="4" id="KW-1185">Reference proteome</keyword>
<feature type="transmembrane region" description="Helical" evidence="1">
    <location>
        <begin position="34"/>
        <end position="55"/>
    </location>
</feature>
<feature type="transmembrane region" description="Helical" evidence="1">
    <location>
        <begin position="92"/>
        <end position="111"/>
    </location>
</feature>
<feature type="transmembrane region" description="Helical" evidence="1">
    <location>
        <begin position="117"/>
        <end position="137"/>
    </location>
</feature>
<feature type="transmembrane region" description="Helical" evidence="1">
    <location>
        <begin position="234"/>
        <end position="253"/>
    </location>
</feature>
<dbReference type="InterPro" id="IPR036938">
    <property type="entry name" value="PAP2/HPO_sf"/>
</dbReference>
<dbReference type="RefSeq" id="WP_058451000.1">
    <property type="nucleotide sequence ID" value="NZ_CAAAIB010000001.1"/>
</dbReference>
<feature type="transmembrane region" description="Helical" evidence="1">
    <location>
        <begin position="144"/>
        <end position="160"/>
    </location>
</feature>
<evidence type="ECO:0000259" key="2">
    <source>
        <dbReference type="Pfam" id="PF01569"/>
    </source>
</evidence>
<gene>
    <name evidence="3" type="ORF">Lmac_0159</name>
</gene>
<feature type="transmembrane region" description="Helical" evidence="1">
    <location>
        <begin position="201"/>
        <end position="222"/>
    </location>
</feature>
<organism evidence="3 4">
    <name type="scientific">Legionella maceachernii</name>
    <dbReference type="NCBI Taxonomy" id="466"/>
    <lineage>
        <taxon>Bacteria</taxon>
        <taxon>Pseudomonadati</taxon>
        <taxon>Pseudomonadota</taxon>
        <taxon>Gammaproteobacteria</taxon>
        <taxon>Legionellales</taxon>
        <taxon>Legionellaceae</taxon>
        <taxon>Legionella</taxon>
    </lineage>
</organism>
<comment type="caution">
    <text evidence="3">The sequence shown here is derived from an EMBL/GenBank/DDBJ whole genome shotgun (WGS) entry which is preliminary data.</text>
</comment>